<gene>
    <name evidence="1" type="ORF">V6243_06740</name>
</gene>
<evidence type="ECO:0000313" key="1">
    <source>
        <dbReference type="EMBL" id="MEL0616525.1"/>
    </source>
</evidence>
<keyword evidence="2" id="KW-1185">Reference proteome</keyword>
<dbReference type="Proteomes" id="UP001378242">
    <property type="component" value="Unassembled WGS sequence"/>
</dbReference>
<comment type="caution">
    <text evidence="1">The sequence shown here is derived from an EMBL/GenBank/DDBJ whole genome shotgun (WGS) entry which is preliminary data.</text>
</comment>
<protein>
    <submittedName>
        <fullName evidence="1">Uncharacterized protein</fullName>
    </submittedName>
</protein>
<reference evidence="1 2" key="1">
    <citation type="submission" date="2024-02" db="EMBL/GenBank/DDBJ databases">
        <title>Bacteria isolated from the canopy kelp, Nereocystis luetkeana.</title>
        <authorList>
            <person name="Pfister C.A."/>
            <person name="Younker I.T."/>
            <person name="Light S.H."/>
        </authorList>
    </citation>
    <scope>NUCLEOTIDE SEQUENCE [LARGE SCALE GENOMIC DNA]</scope>
    <source>
        <strain evidence="1 2">TI.5.07</strain>
    </source>
</reference>
<accession>A0ABU9GDG5</accession>
<proteinExistence type="predicted"/>
<dbReference type="RefSeq" id="WP_341542196.1">
    <property type="nucleotide sequence ID" value="NZ_CP173426.1"/>
</dbReference>
<dbReference type="EMBL" id="JBAKAP010000006">
    <property type="protein sequence ID" value="MEL0616525.1"/>
    <property type="molecule type" value="Genomic_DNA"/>
</dbReference>
<name>A0ABU9GDG5_COBMA</name>
<evidence type="ECO:0000313" key="2">
    <source>
        <dbReference type="Proteomes" id="UP001378242"/>
    </source>
</evidence>
<organism evidence="1 2">
    <name type="scientific">Cobetia marina</name>
    <name type="common">Deleya marina</name>
    <dbReference type="NCBI Taxonomy" id="28258"/>
    <lineage>
        <taxon>Bacteria</taxon>
        <taxon>Pseudomonadati</taxon>
        <taxon>Pseudomonadota</taxon>
        <taxon>Gammaproteobacteria</taxon>
        <taxon>Oceanospirillales</taxon>
        <taxon>Halomonadaceae</taxon>
        <taxon>Cobetia</taxon>
    </lineage>
</organism>
<sequence>MAEMTIITLHGSPPDCHNTPLALTPSENGFTLILAGTQTNTFFVIVQRIGVTVTTIEVARQCYAELLVHLIDQHIRDSSNISTEELKSYITLKASDHSSRTPLLDDFLAP</sequence>